<organism evidence="1 2">
    <name type="scientific">Carnobacterium alterfunditum</name>
    <dbReference type="NCBI Taxonomy" id="28230"/>
    <lineage>
        <taxon>Bacteria</taxon>
        <taxon>Bacillati</taxon>
        <taxon>Bacillota</taxon>
        <taxon>Bacilli</taxon>
        <taxon>Lactobacillales</taxon>
        <taxon>Carnobacteriaceae</taxon>
        <taxon>Carnobacterium</taxon>
    </lineage>
</organism>
<dbReference type="AlphaFoldDB" id="A0A1N6IMF6"/>
<accession>A0A1N6IMF6</accession>
<dbReference type="RefSeq" id="WP_034549247.1">
    <property type="nucleotide sequence ID" value="NZ_FSRN01000005.1"/>
</dbReference>
<dbReference type="STRING" id="28230.SAMN05878443_2420"/>
<evidence type="ECO:0000313" key="2">
    <source>
        <dbReference type="Proteomes" id="UP000184758"/>
    </source>
</evidence>
<proteinExistence type="predicted"/>
<protein>
    <submittedName>
        <fullName evidence="1">Phage-related protein</fullName>
    </submittedName>
</protein>
<dbReference type="Pfam" id="PF05973">
    <property type="entry name" value="Gp49"/>
    <property type="match status" value="1"/>
</dbReference>
<dbReference type="OrthoDB" id="573082at2"/>
<dbReference type="InterPro" id="IPR009241">
    <property type="entry name" value="HigB-like"/>
</dbReference>
<dbReference type="EMBL" id="FSRN01000005">
    <property type="protein sequence ID" value="SIO33230.1"/>
    <property type="molecule type" value="Genomic_DNA"/>
</dbReference>
<reference evidence="2" key="1">
    <citation type="submission" date="2016-11" db="EMBL/GenBank/DDBJ databases">
        <authorList>
            <person name="Varghese N."/>
            <person name="Submissions S."/>
        </authorList>
    </citation>
    <scope>NUCLEOTIDE SEQUENCE [LARGE SCALE GENOMIC DNA]</scope>
    <source>
        <strain evidence="2">313</strain>
    </source>
</reference>
<sequence>MKNKPIFEYIKRPDGTSEFEDFLDSLPEKDAVKLLAVIEKTEKYGLPVASRNQWVKKLETNLYELRSKVSSNIQRVFYFHVVDNRYVITHGFTKKTDKTPENEKKRAREIRKKIMEELPDGNN</sequence>
<gene>
    <name evidence="1" type="ORF">SAMN05878443_2420</name>
</gene>
<keyword evidence="2" id="KW-1185">Reference proteome</keyword>
<evidence type="ECO:0000313" key="1">
    <source>
        <dbReference type="EMBL" id="SIO33230.1"/>
    </source>
</evidence>
<name>A0A1N6IMF6_9LACT</name>
<dbReference type="eggNOG" id="COG4679">
    <property type="taxonomic scope" value="Bacteria"/>
</dbReference>
<dbReference type="Proteomes" id="UP000184758">
    <property type="component" value="Unassembled WGS sequence"/>
</dbReference>